<gene>
    <name evidence="2" type="ORF">LCGC14_0467550</name>
</gene>
<dbReference type="AlphaFoldDB" id="A0A0F9SD85"/>
<evidence type="ECO:0008006" key="3">
    <source>
        <dbReference type="Google" id="ProtNLM"/>
    </source>
</evidence>
<accession>A0A0F9SD85</accession>
<name>A0A0F9SD85_9ZZZZ</name>
<feature type="compositionally biased region" description="Low complexity" evidence="1">
    <location>
        <begin position="154"/>
        <end position="177"/>
    </location>
</feature>
<comment type="caution">
    <text evidence="2">The sequence shown here is derived from an EMBL/GenBank/DDBJ whole genome shotgun (WGS) entry which is preliminary data.</text>
</comment>
<protein>
    <recommendedName>
        <fullName evidence="3">Type II secretion system protein GspC N-terminal domain-containing protein</fullName>
    </recommendedName>
</protein>
<reference evidence="2" key="1">
    <citation type="journal article" date="2015" name="Nature">
        <title>Complex archaea that bridge the gap between prokaryotes and eukaryotes.</title>
        <authorList>
            <person name="Spang A."/>
            <person name="Saw J.H."/>
            <person name="Jorgensen S.L."/>
            <person name="Zaremba-Niedzwiedzka K."/>
            <person name="Martijn J."/>
            <person name="Lind A.E."/>
            <person name="van Eijk R."/>
            <person name="Schleper C."/>
            <person name="Guy L."/>
            <person name="Ettema T.J."/>
        </authorList>
    </citation>
    <scope>NUCLEOTIDE SEQUENCE</scope>
</reference>
<evidence type="ECO:0000256" key="1">
    <source>
        <dbReference type="SAM" id="MobiDB-lite"/>
    </source>
</evidence>
<proteinExistence type="predicted"/>
<evidence type="ECO:0000313" key="2">
    <source>
        <dbReference type="EMBL" id="KKN66815.1"/>
    </source>
</evidence>
<feature type="region of interest" description="Disordered" evidence="1">
    <location>
        <begin position="148"/>
        <end position="198"/>
    </location>
</feature>
<organism evidence="2">
    <name type="scientific">marine sediment metagenome</name>
    <dbReference type="NCBI Taxonomy" id="412755"/>
    <lineage>
        <taxon>unclassified sequences</taxon>
        <taxon>metagenomes</taxon>
        <taxon>ecological metagenomes</taxon>
    </lineage>
</organism>
<sequence length="198" mass="20873">MRPPRQWSGRLGAVSLLIAVALTANGQPAPDAEPGERYRVLVERNIFSRSRRAPQGPPRPVSTRPAGVAVDDTDQYLVLTGASKGDIEIAFIEDTRTGQTTRLRTGDAVGKGKIVTITLHDIEYEREGQIVKIGIGSNLAGVTVSAMPAATDPSTQPAGAADGAAPATTQAPPSSAAPGGGNSVLERMRRRRQEQTDR</sequence>
<dbReference type="EMBL" id="LAZR01000489">
    <property type="protein sequence ID" value="KKN66815.1"/>
    <property type="molecule type" value="Genomic_DNA"/>
</dbReference>